<keyword evidence="2" id="KW-1185">Reference proteome</keyword>
<name>A0A2N7VQ42_9BURK</name>
<dbReference type="Proteomes" id="UP000235347">
    <property type="component" value="Unassembled WGS sequence"/>
</dbReference>
<dbReference type="AlphaFoldDB" id="A0A2N7VQ42"/>
<dbReference type="EMBL" id="PNYB01000022">
    <property type="protein sequence ID" value="PMS19252.1"/>
    <property type="molecule type" value="Genomic_DNA"/>
</dbReference>
<evidence type="ECO:0000313" key="2">
    <source>
        <dbReference type="Proteomes" id="UP000235347"/>
    </source>
</evidence>
<reference evidence="1 2" key="1">
    <citation type="submission" date="2018-01" db="EMBL/GenBank/DDBJ databases">
        <title>Whole genome analyses suggest that Burkholderia sensu lato contains two further novel genera in the rhizoxinica-symbiotica group Mycetohabitans gen. nov., and Trinickia gen. nov.: implications for the evolution of diazotrophy and nodulation in the Burkholderiaceae.</title>
        <authorList>
            <person name="Estrada-de los Santos P."/>
            <person name="Palmer M."/>
            <person name="Chavez-Ramirez B."/>
            <person name="Beukes C."/>
            <person name="Steenkamp E.T."/>
            <person name="Hirsch A.M."/>
            <person name="Manyaka P."/>
            <person name="Maluk M."/>
            <person name="Lafos M."/>
            <person name="Crook M."/>
            <person name="Gross E."/>
            <person name="Simon M.F."/>
            <person name="Bueno dos Reis Junior F."/>
            <person name="Poole P.S."/>
            <person name="Venter S.N."/>
            <person name="James E.K."/>
        </authorList>
    </citation>
    <scope>NUCLEOTIDE SEQUENCE [LARGE SCALE GENOMIC DNA]</scope>
    <source>
        <strain evidence="1 2">GP25-8</strain>
    </source>
</reference>
<evidence type="ECO:0000313" key="1">
    <source>
        <dbReference type="EMBL" id="PMS19252.1"/>
    </source>
</evidence>
<protein>
    <recommendedName>
        <fullName evidence="3">N-acetyltransferase domain-containing protein</fullName>
    </recommendedName>
</protein>
<sequence length="147" mass="16537">MTADDFHVEPFEPAHLSMLALQPHQQPMRAFIQSPGYAEMLATTDAFTAFVGARAVMCGGVMTIWEGRGTAWALLASDLGGDVMRRVHYATKRYFDSSTLRRIEATCDVNFQEGHRWLSLLGFTLETPVMRGYRPDGGDESMYVRIR</sequence>
<organism evidence="1 2">
    <name type="scientific">Trinickia soli</name>
    <dbReference type="NCBI Taxonomy" id="380675"/>
    <lineage>
        <taxon>Bacteria</taxon>
        <taxon>Pseudomonadati</taxon>
        <taxon>Pseudomonadota</taxon>
        <taxon>Betaproteobacteria</taxon>
        <taxon>Burkholderiales</taxon>
        <taxon>Burkholderiaceae</taxon>
        <taxon>Trinickia</taxon>
    </lineage>
</organism>
<proteinExistence type="predicted"/>
<evidence type="ECO:0008006" key="3">
    <source>
        <dbReference type="Google" id="ProtNLM"/>
    </source>
</evidence>
<gene>
    <name evidence="1" type="ORF">C0Z19_21720</name>
</gene>
<accession>A0A2N7VQ42</accession>
<comment type="caution">
    <text evidence="1">The sequence shown here is derived from an EMBL/GenBank/DDBJ whole genome shotgun (WGS) entry which is preliminary data.</text>
</comment>